<evidence type="ECO:0000313" key="3">
    <source>
        <dbReference type="Proteomes" id="UP000887560"/>
    </source>
</evidence>
<feature type="chain" id="PRO_5037310222" evidence="2">
    <location>
        <begin position="22"/>
        <end position="753"/>
    </location>
</feature>
<feature type="compositionally biased region" description="Polar residues" evidence="1">
    <location>
        <begin position="574"/>
        <end position="584"/>
    </location>
</feature>
<accession>A0A915P9U4</accession>
<dbReference type="Proteomes" id="UP000887560">
    <property type="component" value="Unplaced"/>
</dbReference>
<sequence>MKLFTILFCIVIQWMFKIVVGFDFNVQVLPTEYSWNVKVTSEDFRVTNPEQIITSNGQSNYITFVLDKKSKRWFKTSNTNTIVVSVESTALIEGQIRSQTWTLYQNHKNAGPGNFYDFSKVHLFNFGQYKPVGNSLYLDIQSNYGAFEKSMLALAEKANTETKITEEIEAQLIDAHLVAEIHEGFKKYFAYISGFNEEIELSREQFYDSELIRLDLMGKSARSSHLTKVLSSSAKILRLNSSKSLKSSSNRPSAIEEYITKHKNPALKVGIYMKVQCGYSDHDKTDPFAKDVVYKINTDSYYYCKSCKDKHVNSVSYFREYNVYYSPTIKKYQLPSLERSIKNPILQNGNGRGFTYTFDFAQQKQNMSLNLNFVQLFNPNNFHNESTSSSHVPEYGVQTPTHPTNISTNFHHLNLRDEDDGSESEPERPNYAAMAGGQGTRFNFDVFRLNFDEASSSSGSSVKRSSRRPPKPVSPPTNHENLHKLGKLLKLKNNKVSGPPCITYGNKIRIPSQQIPTQKRPQRKLKTTRSMPVQRGPSQDLNDSGDSSNNAEHAHNDVAAMHHAGGMGQFQGYGHQSTESQQWPPSEYPPAYSGYNQAMFGHLPSFDNANIQGNFGGQKTYYRSESMPVDHQNGGNFTGRHSFSPSSFNNWTDTSSDDASSYGSYSLSGIGSVSMNSRNQIIGEPNYGGTTPILHQPYDESHYDGTNGGSLHSMHHNHIGDGTPSIHPMPDQYGNIAHSHDEYGDDSWWKSLM</sequence>
<proteinExistence type="predicted"/>
<feature type="region of interest" description="Disordered" evidence="1">
    <location>
        <begin position="414"/>
        <end position="437"/>
    </location>
</feature>
<evidence type="ECO:0000256" key="2">
    <source>
        <dbReference type="SAM" id="SignalP"/>
    </source>
</evidence>
<name>A0A915P9U4_9BILA</name>
<protein>
    <submittedName>
        <fullName evidence="4">Uncharacterized protein</fullName>
    </submittedName>
</protein>
<feature type="region of interest" description="Disordered" evidence="1">
    <location>
        <begin position="454"/>
        <end position="552"/>
    </location>
</feature>
<dbReference type="AlphaFoldDB" id="A0A915P9U4"/>
<reference evidence="4" key="1">
    <citation type="submission" date="2022-11" db="UniProtKB">
        <authorList>
            <consortium name="WormBaseParasite"/>
        </authorList>
    </citation>
    <scope>IDENTIFICATION</scope>
</reference>
<keyword evidence="3" id="KW-1185">Reference proteome</keyword>
<organism evidence="3 4">
    <name type="scientific">Meloidogyne floridensis</name>
    <dbReference type="NCBI Taxonomy" id="298350"/>
    <lineage>
        <taxon>Eukaryota</taxon>
        <taxon>Metazoa</taxon>
        <taxon>Ecdysozoa</taxon>
        <taxon>Nematoda</taxon>
        <taxon>Chromadorea</taxon>
        <taxon>Rhabditida</taxon>
        <taxon>Tylenchina</taxon>
        <taxon>Tylenchomorpha</taxon>
        <taxon>Tylenchoidea</taxon>
        <taxon>Meloidogynidae</taxon>
        <taxon>Meloidogyninae</taxon>
        <taxon>Meloidogyne</taxon>
    </lineage>
</organism>
<keyword evidence="2" id="KW-0732">Signal</keyword>
<feature type="signal peptide" evidence="2">
    <location>
        <begin position="1"/>
        <end position="21"/>
    </location>
</feature>
<feature type="compositionally biased region" description="Polar residues" evidence="1">
    <location>
        <begin position="528"/>
        <end position="551"/>
    </location>
</feature>
<dbReference type="WBParaSite" id="scf7180000423488.g11101">
    <property type="protein sequence ID" value="scf7180000423488.g11101"/>
    <property type="gene ID" value="scf7180000423488.g11101"/>
</dbReference>
<evidence type="ECO:0000256" key="1">
    <source>
        <dbReference type="SAM" id="MobiDB-lite"/>
    </source>
</evidence>
<feature type="compositionally biased region" description="Basic residues" evidence="1">
    <location>
        <begin position="484"/>
        <end position="493"/>
    </location>
</feature>
<feature type="region of interest" description="Disordered" evidence="1">
    <location>
        <begin position="565"/>
        <end position="590"/>
    </location>
</feature>
<evidence type="ECO:0000313" key="4">
    <source>
        <dbReference type="WBParaSite" id="scf7180000423488.g11101"/>
    </source>
</evidence>